<feature type="region of interest" description="Disordered" evidence="1">
    <location>
        <begin position="1"/>
        <end position="49"/>
    </location>
</feature>
<protein>
    <submittedName>
        <fullName evidence="3">Uncharacterized protein</fullName>
    </submittedName>
</protein>
<organism evidence="3 4">
    <name type="scientific">Eimeria maxima</name>
    <name type="common">Coccidian parasite</name>
    <dbReference type="NCBI Taxonomy" id="5804"/>
    <lineage>
        <taxon>Eukaryota</taxon>
        <taxon>Sar</taxon>
        <taxon>Alveolata</taxon>
        <taxon>Apicomplexa</taxon>
        <taxon>Conoidasida</taxon>
        <taxon>Coccidia</taxon>
        <taxon>Eucoccidiorida</taxon>
        <taxon>Eimeriorina</taxon>
        <taxon>Eimeriidae</taxon>
        <taxon>Eimeria</taxon>
    </lineage>
</organism>
<dbReference type="EMBL" id="HG721875">
    <property type="protein sequence ID" value="CDJ60547.1"/>
    <property type="molecule type" value="Genomic_DNA"/>
</dbReference>
<reference evidence="3" key="2">
    <citation type="submission" date="2013-10" db="EMBL/GenBank/DDBJ databases">
        <authorList>
            <person name="Aslett M."/>
        </authorList>
    </citation>
    <scope>NUCLEOTIDE SEQUENCE [LARGE SCALE GENOMIC DNA]</scope>
    <source>
        <strain evidence="3">Weybridge</strain>
    </source>
</reference>
<evidence type="ECO:0000256" key="1">
    <source>
        <dbReference type="SAM" id="MobiDB-lite"/>
    </source>
</evidence>
<sequence>MEVQGEDAGRTWLDWWRPKQEAGDEVDPASQQKTENTDRTVPKDGTLGLRKLSGKYVGGTMPLLAVISLILLSGVIFRLSTKRDSPKLSPPELRSPQLSSPELSSPQLNPPELSFPTSSSPTSSSPTSSSPTSSSPTLSSNNEWAPLPVSDDTIRRYMDDLKDAEVTMNKAWGSLGPSLKEDFQKHFTPSSTDGQTLTENPLAVITEHVVNMQKCEFPSDSSAKVQNDFLQHLRLLVTICRMATLRLEELDRLLPWKSEIEAPVDFPDNEEADSNFGLPSLKEDFQKHFTPSSTDGQTLTENPLAVFTEHVVNMQKCEFPSDSSAKVQNDFLQHVRLLVTICRMATLRLRELDRLVLWKTATEAPIDFPDNEEAD</sequence>
<gene>
    <name evidence="3" type="ORF">EMWEY_00031750</name>
</gene>
<proteinExistence type="predicted"/>
<dbReference type="RefSeq" id="XP_013337197.1">
    <property type="nucleotide sequence ID" value="XM_013481743.1"/>
</dbReference>
<feature type="transmembrane region" description="Helical" evidence="2">
    <location>
        <begin position="56"/>
        <end position="77"/>
    </location>
</feature>
<dbReference type="AlphaFoldDB" id="U6M8P4"/>
<dbReference type="GeneID" id="25337161"/>
<keyword evidence="2" id="KW-1133">Transmembrane helix</keyword>
<accession>U6M8P4</accession>
<keyword evidence="2" id="KW-0472">Membrane</keyword>
<feature type="compositionally biased region" description="Low complexity" evidence="1">
    <location>
        <begin position="90"/>
        <end position="140"/>
    </location>
</feature>
<reference evidence="3" key="1">
    <citation type="submission" date="2013-10" db="EMBL/GenBank/DDBJ databases">
        <title>Genomic analysis of the causative agents of coccidiosis in chickens.</title>
        <authorList>
            <person name="Reid A.J."/>
            <person name="Blake D."/>
            <person name="Billington K."/>
            <person name="Browne H."/>
            <person name="Dunn M."/>
            <person name="Hung S."/>
            <person name="Kawahara F."/>
            <person name="Miranda-Saavedra D."/>
            <person name="Mourier T."/>
            <person name="Nagra H."/>
            <person name="Otto T.D."/>
            <person name="Rawlings N."/>
            <person name="Sanchez A."/>
            <person name="Sanders M."/>
            <person name="Subramaniam C."/>
            <person name="Tay Y."/>
            <person name="Dear P."/>
            <person name="Doerig C."/>
            <person name="Gruber A."/>
            <person name="Parkinson J."/>
            <person name="Shirley M."/>
            <person name="Wan K.L."/>
            <person name="Berriman M."/>
            <person name="Tomley F."/>
            <person name="Pain A."/>
        </authorList>
    </citation>
    <scope>NUCLEOTIDE SEQUENCE [LARGE SCALE GENOMIC DNA]</scope>
    <source>
        <strain evidence="3">Weybridge</strain>
    </source>
</reference>
<feature type="non-terminal residue" evidence="3">
    <location>
        <position position="375"/>
    </location>
</feature>
<keyword evidence="2" id="KW-0812">Transmembrane</keyword>
<evidence type="ECO:0000256" key="2">
    <source>
        <dbReference type="SAM" id="Phobius"/>
    </source>
</evidence>
<feature type="region of interest" description="Disordered" evidence="1">
    <location>
        <begin position="82"/>
        <end position="147"/>
    </location>
</feature>
<name>U6M8P4_EIMMA</name>
<keyword evidence="4" id="KW-1185">Reference proteome</keyword>
<dbReference type="VEuPathDB" id="ToxoDB:EMWEY_00031750"/>
<evidence type="ECO:0000313" key="3">
    <source>
        <dbReference type="EMBL" id="CDJ60547.1"/>
    </source>
</evidence>
<dbReference type="Proteomes" id="UP000030763">
    <property type="component" value="Unassembled WGS sequence"/>
</dbReference>
<evidence type="ECO:0000313" key="4">
    <source>
        <dbReference type="Proteomes" id="UP000030763"/>
    </source>
</evidence>